<gene>
    <name evidence="3" type="ORF">REIFOR_02742</name>
</gene>
<dbReference type="KEGG" id="rfo:REIFOR_02742"/>
<dbReference type="GO" id="GO:0003700">
    <property type="term" value="F:DNA-binding transcription factor activity"/>
    <property type="evidence" value="ECO:0007669"/>
    <property type="project" value="TreeGrafter"/>
</dbReference>
<protein>
    <submittedName>
        <fullName evidence="3">Transcriptional regulator, LysR family</fullName>
    </submittedName>
</protein>
<feature type="domain" description="LysR substrate-binding" evidence="2">
    <location>
        <begin position="41"/>
        <end position="242"/>
    </location>
</feature>
<evidence type="ECO:0000313" key="4">
    <source>
        <dbReference type="Proteomes" id="UP000229757"/>
    </source>
</evidence>
<dbReference type="Pfam" id="PF03466">
    <property type="entry name" value="LysR_substrate"/>
    <property type="match status" value="1"/>
</dbReference>
<accession>A0A2K8KY32</accession>
<organism evidence="3 4">
    <name type="scientific">Reinekea forsetii</name>
    <dbReference type="NCBI Taxonomy" id="1336806"/>
    <lineage>
        <taxon>Bacteria</taxon>
        <taxon>Pseudomonadati</taxon>
        <taxon>Pseudomonadota</taxon>
        <taxon>Gammaproteobacteria</taxon>
        <taxon>Oceanospirillales</taxon>
        <taxon>Saccharospirillaceae</taxon>
        <taxon>Reinekea</taxon>
    </lineage>
</organism>
<evidence type="ECO:0000256" key="1">
    <source>
        <dbReference type="ARBA" id="ARBA00009437"/>
    </source>
</evidence>
<dbReference type="PANTHER" id="PTHR30537:SF74">
    <property type="entry name" value="HTH-TYPE TRANSCRIPTIONAL REGULATOR TRPI"/>
    <property type="match status" value="1"/>
</dbReference>
<dbReference type="EMBL" id="CP011797">
    <property type="protein sequence ID" value="ATX77864.1"/>
    <property type="molecule type" value="Genomic_DNA"/>
</dbReference>
<dbReference type="AlphaFoldDB" id="A0A2K8KY32"/>
<dbReference type="InterPro" id="IPR058163">
    <property type="entry name" value="LysR-type_TF_proteobact-type"/>
</dbReference>
<dbReference type="CDD" id="cd08432">
    <property type="entry name" value="PBP2_GcdR_TrpI_HvrB_AmpR_like"/>
    <property type="match status" value="1"/>
</dbReference>
<dbReference type="GO" id="GO:0006351">
    <property type="term" value="P:DNA-templated transcription"/>
    <property type="evidence" value="ECO:0007669"/>
    <property type="project" value="TreeGrafter"/>
</dbReference>
<evidence type="ECO:0000259" key="2">
    <source>
        <dbReference type="Pfam" id="PF03466"/>
    </source>
</evidence>
<dbReference type="PANTHER" id="PTHR30537">
    <property type="entry name" value="HTH-TYPE TRANSCRIPTIONAL REGULATOR"/>
    <property type="match status" value="1"/>
</dbReference>
<dbReference type="GO" id="GO:0043565">
    <property type="term" value="F:sequence-specific DNA binding"/>
    <property type="evidence" value="ECO:0007669"/>
    <property type="project" value="TreeGrafter"/>
</dbReference>
<proteinExistence type="inferred from homology"/>
<evidence type="ECO:0000313" key="3">
    <source>
        <dbReference type="EMBL" id="ATX77864.1"/>
    </source>
</evidence>
<dbReference type="Proteomes" id="UP000229757">
    <property type="component" value="Chromosome"/>
</dbReference>
<name>A0A2K8KY32_9GAMM</name>
<sequence length="254" mass="28676">MELFERRVRKVTLSMAGERYLAAISQAFMHIESATGQLARHAGGELKLAVAPTFLDRWLLPRFNDFTNRHPEIELDIHSSIGVIDFNQSDIDMAVYFGDGEWGGVSCTHLRPSFLVPVCAPELLEQERIMVPADLLKLRLLQVKKRPEHWPSWFALSQTGFHPALGIISFSNGMITANAATEGLGVALTDPSLVSAEIERGELMIPIDLVMQLPKSFYLVSQKNRPLSHPMMVFQTWIIERMERDLTEHKGLKL</sequence>
<reference evidence="3 4" key="1">
    <citation type="journal article" date="2017" name="Environ. Microbiol.">
        <title>Genomic and physiological analyses of 'Reinekea forsetii' reveal a versatile opportunistic lifestyle during spring algae blooms.</title>
        <authorList>
            <person name="Avci B."/>
            <person name="Hahnke R.L."/>
            <person name="Chafee M."/>
            <person name="Fischer T."/>
            <person name="Gruber-Vodicka H."/>
            <person name="Tegetmeyer H.E."/>
            <person name="Harder J."/>
            <person name="Fuchs B.M."/>
            <person name="Amann R.I."/>
            <person name="Teeling H."/>
        </authorList>
    </citation>
    <scope>NUCLEOTIDE SEQUENCE [LARGE SCALE GENOMIC DNA]</scope>
    <source>
        <strain evidence="3 4">Hel1_31_D35</strain>
    </source>
</reference>
<dbReference type="Gene3D" id="3.40.190.10">
    <property type="entry name" value="Periplasmic binding protein-like II"/>
    <property type="match status" value="2"/>
</dbReference>
<keyword evidence="4" id="KW-1185">Reference proteome</keyword>
<dbReference type="SUPFAM" id="SSF53850">
    <property type="entry name" value="Periplasmic binding protein-like II"/>
    <property type="match status" value="1"/>
</dbReference>
<comment type="similarity">
    <text evidence="1">Belongs to the LysR transcriptional regulatory family.</text>
</comment>
<dbReference type="InterPro" id="IPR005119">
    <property type="entry name" value="LysR_subst-bd"/>
</dbReference>